<dbReference type="Gene3D" id="3.30.70.260">
    <property type="match status" value="1"/>
</dbReference>
<dbReference type="Pfam" id="PF05209">
    <property type="entry name" value="MinC_N"/>
    <property type="match status" value="1"/>
</dbReference>
<evidence type="ECO:0000313" key="9">
    <source>
        <dbReference type="EMBL" id="CUX95938.1"/>
    </source>
</evidence>
<keyword evidence="2 6" id="KW-0132">Cell division</keyword>
<keyword evidence="4 6" id="KW-0131">Cell cycle</keyword>
<evidence type="ECO:0000256" key="1">
    <source>
        <dbReference type="ARBA" id="ARBA00006291"/>
    </source>
</evidence>
<dbReference type="InterPro" id="IPR016098">
    <property type="entry name" value="CAP/MinC_C"/>
</dbReference>
<dbReference type="Gene3D" id="2.160.20.70">
    <property type="match status" value="1"/>
</dbReference>
<dbReference type="PANTHER" id="PTHR34108:SF1">
    <property type="entry name" value="SEPTUM SITE-DETERMINING PROTEIN MINC"/>
    <property type="match status" value="1"/>
</dbReference>
<name>A0A143WQD1_9ENTR</name>
<dbReference type="GO" id="GO:0051302">
    <property type="term" value="P:regulation of cell division"/>
    <property type="evidence" value="ECO:0007669"/>
    <property type="project" value="InterPro"/>
</dbReference>
<comment type="function">
    <text evidence="5 6">Cell division inhibitor that blocks the formation of polar Z ring septums. Rapidly oscillates between the poles of the cell to destabilize FtsZ filaments that have formed before they mature into polar Z rings. Prevents FtsZ polymerization.</text>
</comment>
<evidence type="ECO:0000256" key="6">
    <source>
        <dbReference type="HAMAP-Rule" id="MF_00267"/>
    </source>
</evidence>
<reference evidence="10" key="1">
    <citation type="submission" date="2016-01" db="EMBL/GenBank/DDBJ databases">
        <authorList>
            <person name="Husnik F."/>
        </authorList>
    </citation>
    <scope>NUCLEOTIDE SEQUENCE [LARGE SCALE GENOMIC DNA]</scope>
</reference>
<keyword evidence="3 6" id="KW-0717">Septation</keyword>
<evidence type="ECO:0000313" key="10">
    <source>
        <dbReference type="Proteomes" id="UP000095665"/>
    </source>
</evidence>
<dbReference type="OrthoDB" id="9794530at2"/>
<evidence type="ECO:0000256" key="2">
    <source>
        <dbReference type="ARBA" id="ARBA00022618"/>
    </source>
</evidence>
<dbReference type="Pfam" id="PF03775">
    <property type="entry name" value="MinC_C"/>
    <property type="match status" value="1"/>
</dbReference>
<proteinExistence type="inferred from homology"/>
<dbReference type="InterPro" id="IPR005526">
    <property type="entry name" value="Septum_form_inhib_MinC_C"/>
</dbReference>
<feature type="domain" description="Septum formation inhibitor MinC N-terminal" evidence="8">
    <location>
        <begin position="6"/>
        <end position="66"/>
    </location>
</feature>
<dbReference type="GO" id="GO:1901891">
    <property type="term" value="P:regulation of cell septum assembly"/>
    <property type="evidence" value="ECO:0007669"/>
    <property type="project" value="InterPro"/>
</dbReference>
<dbReference type="InterPro" id="IPR007874">
    <property type="entry name" value="MinC_N"/>
</dbReference>
<dbReference type="KEGG" id="ged:FVIR_GE00141"/>
<dbReference type="EMBL" id="LN999832">
    <property type="protein sequence ID" value="CUX95938.1"/>
    <property type="molecule type" value="Genomic_DNA"/>
</dbReference>
<dbReference type="RefSeq" id="WP_067497640.1">
    <property type="nucleotide sequence ID" value="NZ_LN999832.1"/>
</dbReference>
<evidence type="ECO:0000256" key="5">
    <source>
        <dbReference type="ARBA" id="ARBA00025606"/>
    </source>
</evidence>
<dbReference type="Proteomes" id="UP000095665">
    <property type="component" value="Chromosome I"/>
</dbReference>
<gene>
    <name evidence="6 9" type="primary">minC</name>
    <name evidence="9" type="ORF">FVIR_GE00141</name>
</gene>
<evidence type="ECO:0000256" key="3">
    <source>
        <dbReference type="ARBA" id="ARBA00023210"/>
    </source>
</evidence>
<protein>
    <recommendedName>
        <fullName evidence="6">Probable septum site-determining protein MinC</fullName>
    </recommendedName>
</protein>
<evidence type="ECO:0000259" key="7">
    <source>
        <dbReference type="Pfam" id="PF03775"/>
    </source>
</evidence>
<dbReference type="InterPro" id="IPR013033">
    <property type="entry name" value="MinC"/>
</dbReference>
<keyword evidence="10" id="KW-1185">Reference proteome</keyword>
<dbReference type="InterPro" id="IPR036145">
    <property type="entry name" value="MinC_C_sf"/>
</dbReference>
<comment type="similarity">
    <text evidence="1 6">Belongs to the MinC family.</text>
</comment>
<dbReference type="STRING" id="1070130.FVIR_GE00141"/>
<dbReference type="PATRIC" id="fig|1070130.3.peg.227"/>
<evidence type="ECO:0000256" key="4">
    <source>
        <dbReference type="ARBA" id="ARBA00023306"/>
    </source>
</evidence>
<sequence length="228" mass="25120">MSKTPIDFKGSYFTLPVIYVYDVKPEEIRRAIEEKIKQAPKFFKNAPVVINVSGLDRDSTWNILSQTIIATGLHIVGVCGCKYDKLKKAILRSKLPLLTEGKMLNQDLSKIGYQSTLLKTRLINTPVRSGQQIYARNSDLIVTSNVSSGAELIADGNIHIYGMMQGRALAGASGDGQCQIFCTHFSLELASIAGQYWLSDQIPDAFLGKAARLCLQNNTLTIHPLISD</sequence>
<dbReference type="GO" id="GO:0000917">
    <property type="term" value="P:division septum assembly"/>
    <property type="evidence" value="ECO:0007669"/>
    <property type="project" value="UniProtKB-KW"/>
</dbReference>
<dbReference type="AlphaFoldDB" id="A0A143WQD1"/>
<dbReference type="GO" id="GO:0000902">
    <property type="term" value="P:cell morphogenesis"/>
    <property type="evidence" value="ECO:0007669"/>
    <property type="project" value="InterPro"/>
</dbReference>
<dbReference type="HAMAP" id="MF_00267">
    <property type="entry name" value="MinC"/>
    <property type="match status" value="1"/>
</dbReference>
<comment type="subunit">
    <text evidence="6">Interacts with MinD and FtsZ.</text>
</comment>
<feature type="domain" description="Septum formation inhibitor MinC C-terminal" evidence="7">
    <location>
        <begin position="123"/>
        <end position="222"/>
    </location>
</feature>
<dbReference type="PANTHER" id="PTHR34108">
    <property type="entry name" value="SEPTUM SITE-DETERMINING PROTEIN MINC"/>
    <property type="match status" value="1"/>
</dbReference>
<evidence type="ECO:0000259" key="8">
    <source>
        <dbReference type="Pfam" id="PF05209"/>
    </source>
</evidence>
<organism evidence="9 10">
    <name type="scientific">Candidatus Gullanella endobia</name>
    <dbReference type="NCBI Taxonomy" id="1070130"/>
    <lineage>
        <taxon>Bacteria</taxon>
        <taxon>Pseudomonadati</taxon>
        <taxon>Pseudomonadota</taxon>
        <taxon>Gammaproteobacteria</taxon>
        <taxon>Enterobacterales</taxon>
        <taxon>Enterobacteriaceae</taxon>
        <taxon>Candidatus Gullanella</taxon>
    </lineage>
</organism>
<dbReference type="SUPFAM" id="SSF63848">
    <property type="entry name" value="Cell-division inhibitor MinC, C-terminal domain"/>
    <property type="match status" value="1"/>
</dbReference>
<dbReference type="NCBIfam" id="TIGR01222">
    <property type="entry name" value="minC"/>
    <property type="match status" value="1"/>
</dbReference>
<accession>A0A143WQD1</accession>